<evidence type="ECO:0000256" key="7">
    <source>
        <dbReference type="ARBA" id="ARBA00023239"/>
    </source>
</evidence>
<comment type="subcellular location">
    <subcellularLocation>
        <location evidence="1">Cytoplasm</location>
    </subcellularLocation>
</comment>
<evidence type="ECO:0000313" key="10">
    <source>
        <dbReference type="Proteomes" id="UP000694845"/>
    </source>
</evidence>
<dbReference type="GO" id="GO:0005737">
    <property type="term" value="C:cytoplasm"/>
    <property type="evidence" value="ECO:0007669"/>
    <property type="project" value="UniProtKB-SubCell"/>
</dbReference>
<keyword evidence="10" id="KW-1185">Reference proteome</keyword>
<evidence type="ECO:0000256" key="2">
    <source>
        <dbReference type="ARBA" id="ARBA00005851"/>
    </source>
</evidence>
<keyword evidence="7" id="KW-0456">Lyase</keyword>
<dbReference type="AlphaFoldDB" id="A0A8B7XZU7"/>
<dbReference type="GO" id="GO:0033981">
    <property type="term" value="F:D-dopachrome decarboxylase activity"/>
    <property type="evidence" value="ECO:0007669"/>
    <property type="project" value="UniProtKB-EC"/>
</dbReference>
<protein>
    <recommendedName>
        <fullName evidence="9">D-dopachrome decarboxylase</fullName>
        <ecNumber evidence="9">4.1.1.84</ecNumber>
    </recommendedName>
</protein>
<keyword evidence="4" id="KW-0963">Cytoplasm</keyword>
<dbReference type="PANTHER" id="PTHR11954:SF22">
    <property type="entry name" value="D-DOPACHROME DECARBOXYLASE"/>
    <property type="match status" value="1"/>
</dbReference>
<dbReference type="RefSeq" id="XP_022086428.1">
    <property type="nucleotide sequence ID" value="XM_022230736.1"/>
</dbReference>
<evidence type="ECO:0000256" key="6">
    <source>
        <dbReference type="ARBA" id="ARBA00023101"/>
    </source>
</evidence>
<comment type="similarity">
    <text evidence="2">Belongs to the MIF family.</text>
</comment>
<evidence type="ECO:0000256" key="1">
    <source>
        <dbReference type="ARBA" id="ARBA00004496"/>
    </source>
</evidence>
<evidence type="ECO:0000256" key="8">
    <source>
        <dbReference type="ARBA" id="ARBA00037460"/>
    </source>
</evidence>
<dbReference type="OrthoDB" id="255819at2759"/>
<evidence type="ECO:0000313" key="11">
    <source>
        <dbReference type="RefSeq" id="XP_022086428.1"/>
    </source>
</evidence>
<dbReference type="PANTHER" id="PTHR11954">
    <property type="entry name" value="D-DOPACHROME DECARBOXYLASE"/>
    <property type="match status" value="1"/>
</dbReference>
<dbReference type="KEGG" id="aplc:110976984"/>
<sequence length="123" mass="13667">MPFCELNTSVPKAKVDESFVKEFSQLVANIVDGPEKGVTIQVNPDQIIIRAGSMEPSAIAEIHGYNPDYFTDVMREKWVVSLTSFLSEKLGITDHGRIIVSFHHKAPTHVGIFGKLVSQMKPK</sequence>
<dbReference type="OMA" id="CEHKNEN"/>
<dbReference type="SUPFAM" id="SSF55331">
    <property type="entry name" value="Tautomerase/MIF"/>
    <property type="match status" value="1"/>
</dbReference>
<dbReference type="Pfam" id="PF01187">
    <property type="entry name" value="MIF"/>
    <property type="match status" value="1"/>
</dbReference>
<comment type="subunit">
    <text evidence="3">Homotrimer.</text>
</comment>
<keyword evidence="5" id="KW-0007">Acetylation</keyword>
<comment type="function">
    <text evidence="8">Tautomerization of D-dopachrome with decarboxylation to give 5,6-dihydroxyindole (DHI).</text>
</comment>
<dbReference type="GO" id="GO:0042438">
    <property type="term" value="P:melanin biosynthetic process"/>
    <property type="evidence" value="ECO:0007669"/>
    <property type="project" value="UniProtKB-KW"/>
</dbReference>
<dbReference type="InterPro" id="IPR001398">
    <property type="entry name" value="Macrophage_inhib_fac"/>
</dbReference>
<proteinExistence type="inferred from homology"/>
<dbReference type="InterPro" id="IPR014347">
    <property type="entry name" value="Tautomerase/MIF_sf"/>
</dbReference>
<dbReference type="EC" id="4.1.1.84" evidence="9"/>
<keyword evidence="6" id="KW-0470">Melanin biosynthesis</keyword>
<evidence type="ECO:0000256" key="5">
    <source>
        <dbReference type="ARBA" id="ARBA00022990"/>
    </source>
</evidence>
<evidence type="ECO:0000256" key="9">
    <source>
        <dbReference type="ARBA" id="ARBA00038884"/>
    </source>
</evidence>
<gene>
    <name evidence="11" type="primary">LOC110976984</name>
</gene>
<evidence type="ECO:0000256" key="3">
    <source>
        <dbReference type="ARBA" id="ARBA00011233"/>
    </source>
</evidence>
<accession>A0A8B7XZU7</accession>
<dbReference type="GO" id="GO:0005615">
    <property type="term" value="C:extracellular space"/>
    <property type="evidence" value="ECO:0007669"/>
    <property type="project" value="TreeGrafter"/>
</dbReference>
<dbReference type="Gene3D" id="3.30.429.10">
    <property type="entry name" value="Macrophage Migration Inhibitory Factor"/>
    <property type="match status" value="1"/>
</dbReference>
<dbReference type="GeneID" id="110976984"/>
<name>A0A8B7XZU7_ACAPL</name>
<evidence type="ECO:0000256" key="4">
    <source>
        <dbReference type="ARBA" id="ARBA00022490"/>
    </source>
</evidence>
<dbReference type="Proteomes" id="UP000694845">
    <property type="component" value="Unplaced"/>
</dbReference>
<dbReference type="GO" id="GO:0050178">
    <property type="term" value="F:phenylpyruvate tautomerase activity"/>
    <property type="evidence" value="ECO:0007669"/>
    <property type="project" value="TreeGrafter"/>
</dbReference>
<reference evidence="11" key="1">
    <citation type="submission" date="2025-08" db="UniProtKB">
        <authorList>
            <consortium name="RefSeq"/>
        </authorList>
    </citation>
    <scope>IDENTIFICATION</scope>
</reference>
<organism evidence="10 11">
    <name type="scientific">Acanthaster planci</name>
    <name type="common">Crown-of-thorns starfish</name>
    <dbReference type="NCBI Taxonomy" id="133434"/>
    <lineage>
        <taxon>Eukaryota</taxon>
        <taxon>Metazoa</taxon>
        <taxon>Echinodermata</taxon>
        <taxon>Eleutherozoa</taxon>
        <taxon>Asterozoa</taxon>
        <taxon>Asteroidea</taxon>
        <taxon>Valvatacea</taxon>
        <taxon>Valvatida</taxon>
        <taxon>Acanthasteridae</taxon>
        <taxon>Acanthaster</taxon>
    </lineage>
</organism>